<evidence type="ECO:0000313" key="2">
    <source>
        <dbReference type="Proteomes" id="UP001153555"/>
    </source>
</evidence>
<dbReference type="OrthoDB" id="923095at2759"/>
<protein>
    <submittedName>
        <fullName evidence="1">Uncharacterized protein</fullName>
    </submittedName>
</protein>
<evidence type="ECO:0000313" key="1">
    <source>
        <dbReference type="EMBL" id="CAA0810667.1"/>
    </source>
</evidence>
<dbReference type="EMBL" id="CACSLK010006441">
    <property type="protein sequence ID" value="CAA0810667.1"/>
    <property type="molecule type" value="Genomic_DNA"/>
</dbReference>
<feature type="non-terminal residue" evidence="1">
    <location>
        <position position="1"/>
    </location>
</feature>
<sequence length="119" mass="13441">KQVDGKQPSLELMYTETHKRTSGRKYKTPEINDELSDSISNGLLGRCSKRVKRLSKSDVLIPEEFLKPFKDAIVKETLAGVLKVFEHLPVENSLSVQELAKHLIREQLSGDINNAELPQ</sequence>
<dbReference type="AlphaFoldDB" id="A0A9N7MP21"/>
<proteinExistence type="predicted"/>
<reference evidence="1" key="1">
    <citation type="submission" date="2019-12" db="EMBL/GenBank/DDBJ databases">
        <authorList>
            <person name="Scholes J."/>
        </authorList>
    </citation>
    <scope>NUCLEOTIDE SEQUENCE</scope>
</reference>
<dbReference type="Proteomes" id="UP001153555">
    <property type="component" value="Unassembled WGS sequence"/>
</dbReference>
<feature type="non-terminal residue" evidence="1">
    <location>
        <position position="119"/>
    </location>
</feature>
<keyword evidence="2" id="KW-1185">Reference proteome</keyword>
<name>A0A9N7MP21_STRHE</name>
<comment type="caution">
    <text evidence="1">The sequence shown here is derived from an EMBL/GenBank/DDBJ whole genome shotgun (WGS) entry which is preliminary data.</text>
</comment>
<organism evidence="1 2">
    <name type="scientific">Striga hermonthica</name>
    <name type="common">Purple witchweed</name>
    <name type="synonym">Buchnera hermonthica</name>
    <dbReference type="NCBI Taxonomy" id="68872"/>
    <lineage>
        <taxon>Eukaryota</taxon>
        <taxon>Viridiplantae</taxon>
        <taxon>Streptophyta</taxon>
        <taxon>Embryophyta</taxon>
        <taxon>Tracheophyta</taxon>
        <taxon>Spermatophyta</taxon>
        <taxon>Magnoliopsida</taxon>
        <taxon>eudicotyledons</taxon>
        <taxon>Gunneridae</taxon>
        <taxon>Pentapetalae</taxon>
        <taxon>asterids</taxon>
        <taxon>lamiids</taxon>
        <taxon>Lamiales</taxon>
        <taxon>Orobanchaceae</taxon>
        <taxon>Buchnereae</taxon>
        <taxon>Striga</taxon>
    </lineage>
</organism>
<accession>A0A9N7MP21</accession>
<gene>
    <name evidence="1" type="ORF">SHERM_12215</name>
</gene>